<keyword evidence="6" id="KW-0479">Metal-binding</keyword>
<keyword evidence="3 6" id="KW-0547">Nucleotide-binding</keyword>
<dbReference type="CDD" id="cd05966">
    <property type="entry name" value="ACS"/>
    <property type="match status" value="1"/>
</dbReference>
<dbReference type="NCBIfam" id="TIGR02188">
    <property type="entry name" value="Ac_CoA_lig_AcsA"/>
    <property type="match status" value="1"/>
</dbReference>
<dbReference type="NCBIfam" id="NF001208">
    <property type="entry name" value="PRK00174.1"/>
    <property type="match status" value="1"/>
</dbReference>
<organism evidence="11 12">
    <name type="scientific">Desulfotalea psychrophila</name>
    <dbReference type="NCBI Taxonomy" id="84980"/>
    <lineage>
        <taxon>Bacteria</taxon>
        <taxon>Pseudomonadati</taxon>
        <taxon>Thermodesulfobacteriota</taxon>
        <taxon>Desulfobulbia</taxon>
        <taxon>Desulfobulbales</taxon>
        <taxon>Desulfocapsaceae</taxon>
        <taxon>Desulfotalea</taxon>
    </lineage>
</organism>
<feature type="domain" description="Acetyl-coenzyme A synthetase N-terminal" evidence="10">
    <location>
        <begin position="36"/>
        <end position="92"/>
    </location>
</feature>
<feature type="binding site" evidence="6">
    <location>
        <position position="527"/>
    </location>
    <ligand>
        <name>ATP</name>
        <dbReference type="ChEBI" id="CHEBI:30616"/>
    </ligand>
</feature>
<evidence type="ECO:0000256" key="6">
    <source>
        <dbReference type="HAMAP-Rule" id="MF_01123"/>
    </source>
</evidence>
<feature type="domain" description="AMP-binding enzyme C-terminal" evidence="9">
    <location>
        <begin position="543"/>
        <end position="621"/>
    </location>
</feature>
<accession>A0ABS3ATV3</accession>
<comment type="PTM">
    <text evidence="6">Acetylated. Deacetylation by the SIR2-homolog deacetylase activates the enzyme.</text>
</comment>
<keyword evidence="5 6" id="KW-0007">Acetylation</keyword>
<evidence type="ECO:0000256" key="1">
    <source>
        <dbReference type="ARBA" id="ARBA00006432"/>
    </source>
</evidence>
<feature type="region of interest" description="Disordered" evidence="7">
    <location>
        <begin position="1"/>
        <end position="25"/>
    </location>
</feature>
<evidence type="ECO:0000313" key="12">
    <source>
        <dbReference type="Proteomes" id="UP000717534"/>
    </source>
</evidence>
<protein>
    <recommendedName>
        <fullName evidence="6">Acetyl-coenzyme A synthetase</fullName>
        <shortName evidence="6">AcCoA synthetase</shortName>
        <shortName evidence="6">Acs</shortName>
        <ecNumber evidence="6">6.2.1.1</ecNumber>
    </recommendedName>
    <alternativeName>
        <fullName evidence="6">Acetate--CoA ligase</fullName>
    </alternativeName>
    <alternativeName>
        <fullName evidence="6">Acyl-activating enzyme</fullName>
    </alternativeName>
</protein>
<feature type="binding site" evidence="6">
    <location>
        <position position="538"/>
    </location>
    <ligand>
        <name>ATP</name>
        <dbReference type="ChEBI" id="CHEBI:30616"/>
    </ligand>
</feature>
<dbReference type="InterPro" id="IPR032387">
    <property type="entry name" value="ACAS_N"/>
</dbReference>
<evidence type="ECO:0000256" key="5">
    <source>
        <dbReference type="ARBA" id="ARBA00022990"/>
    </source>
</evidence>
<dbReference type="EC" id="6.2.1.1" evidence="6"/>
<dbReference type="Pfam" id="PF16177">
    <property type="entry name" value="ACAS_N"/>
    <property type="match status" value="1"/>
</dbReference>
<evidence type="ECO:0000259" key="9">
    <source>
        <dbReference type="Pfam" id="PF13193"/>
    </source>
</evidence>
<proteinExistence type="inferred from homology"/>
<keyword evidence="6" id="KW-0460">Magnesium</keyword>
<dbReference type="SUPFAM" id="SSF56801">
    <property type="entry name" value="Acetyl-CoA synthetase-like"/>
    <property type="match status" value="1"/>
</dbReference>
<dbReference type="Gene3D" id="3.40.50.12780">
    <property type="entry name" value="N-terminal domain of ligase-like"/>
    <property type="match status" value="1"/>
</dbReference>
<evidence type="ECO:0000256" key="2">
    <source>
        <dbReference type="ARBA" id="ARBA00022598"/>
    </source>
</evidence>
<feature type="binding site" evidence="6">
    <location>
        <begin position="203"/>
        <end position="206"/>
    </location>
    <ligand>
        <name>CoA</name>
        <dbReference type="ChEBI" id="CHEBI:57287"/>
    </ligand>
</feature>
<dbReference type="InterPro" id="IPR020845">
    <property type="entry name" value="AMP-binding_CS"/>
</dbReference>
<dbReference type="InterPro" id="IPR025110">
    <property type="entry name" value="AMP-bd_C"/>
</dbReference>
<evidence type="ECO:0000313" key="11">
    <source>
        <dbReference type="EMBL" id="MBN4068526.1"/>
    </source>
</evidence>
<feature type="binding site" evidence="6">
    <location>
        <position position="596"/>
    </location>
    <ligand>
        <name>CoA</name>
        <dbReference type="ChEBI" id="CHEBI:57287"/>
    </ligand>
</feature>
<dbReference type="EMBL" id="JAFITO010000021">
    <property type="protein sequence ID" value="MBN4068526.1"/>
    <property type="molecule type" value="Genomic_DNA"/>
</dbReference>
<feature type="binding site" evidence="6">
    <location>
        <position position="535"/>
    </location>
    <ligand>
        <name>CoA</name>
        <dbReference type="ChEBI" id="CHEBI:57287"/>
    </ligand>
</feature>
<comment type="catalytic activity">
    <reaction evidence="6">
        <text>acetate + ATP + CoA = acetyl-CoA + AMP + diphosphate</text>
        <dbReference type="Rhea" id="RHEA:23176"/>
        <dbReference type="ChEBI" id="CHEBI:30089"/>
        <dbReference type="ChEBI" id="CHEBI:30616"/>
        <dbReference type="ChEBI" id="CHEBI:33019"/>
        <dbReference type="ChEBI" id="CHEBI:57287"/>
        <dbReference type="ChEBI" id="CHEBI:57288"/>
        <dbReference type="ChEBI" id="CHEBI:456215"/>
        <dbReference type="EC" id="6.2.1.1"/>
    </reaction>
</comment>
<dbReference type="InterPro" id="IPR011904">
    <property type="entry name" value="Ac_CoA_lig"/>
</dbReference>
<evidence type="ECO:0000259" key="8">
    <source>
        <dbReference type="Pfam" id="PF00501"/>
    </source>
</evidence>
<feature type="binding site" evidence="6">
    <location>
        <position position="551"/>
    </location>
    <ligand>
        <name>Mg(2+)</name>
        <dbReference type="ChEBI" id="CHEBI:18420"/>
    </ligand>
</feature>
<keyword evidence="2 6" id="KW-0436">Ligase</keyword>
<comment type="caution">
    <text evidence="11">The sequence shown here is derived from an EMBL/GenBank/DDBJ whole genome shotgun (WGS) entry which is preliminary data.</text>
</comment>
<evidence type="ECO:0000259" key="10">
    <source>
        <dbReference type="Pfam" id="PF16177"/>
    </source>
</evidence>
<dbReference type="Pfam" id="PF00501">
    <property type="entry name" value="AMP-binding"/>
    <property type="match status" value="1"/>
</dbReference>
<dbReference type="PANTHER" id="PTHR24095">
    <property type="entry name" value="ACETYL-COENZYME A SYNTHETASE"/>
    <property type="match status" value="1"/>
</dbReference>
<feature type="binding site" evidence="6">
    <location>
        <position position="323"/>
    </location>
    <ligand>
        <name>CoA</name>
        <dbReference type="ChEBI" id="CHEBI:57287"/>
    </ligand>
</feature>
<comment type="cofactor">
    <cofactor evidence="6">
        <name>Mg(2+)</name>
        <dbReference type="ChEBI" id="CHEBI:18420"/>
    </cofactor>
</comment>
<dbReference type="HAMAP" id="MF_01123">
    <property type="entry name" value="Ac_CoA_synth"/>
    <property type="match status" value="1"/>
</dbReference>
<feature type="binding site" evidence="6">
    <location>
        <position position="549"/>
    </location>
    <ligand>
        <name>Mg(2+)</name>
        <dbReference type="ChEBI" id="CHEBI:18420"/>
    </ligand>
</feature>
<dbReference type="InterPro" id="IPR000873">
    <property type="entry name" value="AMP-dep_synth/lig_dom"/>
</dbReference>
<keyword evidence="12" id="KW-1185">Reference proteome</keyword>
<reference evidence="11 12" key="1">
    <citation type="submission" date="2021-02" db="EMBL/GenBank/DDBJ databases">
        <title>Activity-based single-cell genomes from oceanic crustal fluid captures similar information to metagenomic and metatranscriptomic surveys with orders of magnitude less sampling.</title>
        <authorList>
            <person name="D'Angelo T.S."/>
            <person name="Orcutt B.N."/>
        </authorList>
    </citation>
    <scope>NUCLEOTIDE SEQUENCE [LARGE SCALE GENOMIC DNA]</scope>
    <source>
        <strain evidence="11">AH-315-G02</strain>
    </source>
</reference>
<feature type="binding site" evidence="6">
    <location>
        <position position="512"/>
    </location>
    <ligand>
        <name>ATP</name>
        <dbReference type="ChEBI" id="CHEBI:30616"/>
    </ligand>
</feature>
<feature type="domain" description="AMP-dependent synthetase/ligase" evidence="8">
    <location>
        <begin position="100"/>
        <end position="488"/>
    </location>
</feature>
<dbReference type="Pfam" id="PF13193">
    <property type="entry name" value="AMP-binding_C"/>
    <property type="match status" value="1"/>
</dbReference>
<feature type="binding site" evidence="6">
    <location>
        <begin position="423"/>
        <end position="428"/>
    </location>
    <ligand>
        <name>ATP</name>
        <dbReference type="ChEBI" id="CHEBI:30616"/>
    </ligand>
</feature>
<dbReference type="Proteomes" id="UP000717534">
    <property type="component" value="Unassembled WGS sequence"/>
</dbReference>
<feature type="modified residue" description="N6-acetyllysine" evidence="6">
    <location>
        <position position="621"/>
    </location>
</feature>
<feature type="binding site" evidence="6">
    <location>
        <begin position="399"/>
        <end position="401"/>
    </location>
    <ligand>
        <name>ATP</name>
        <dbReference type="ChEBI" id="CHEBI:30616"/>
    </ligand>
</feature>
<evidence type="ECO:0000256" key="4">
    <source>
        <dbReference type="ARBA" id="ARBA00022840"/>
    </source>
</evidence>
<dbReference type="InterPro" id="IPR042099">
    <property type="entry name" value="ANL_N_sf"/>
</dbReference>
<comment type="similarity">
    <text evidence="1 6">Belongs to the ATP-dependent AMP-binding enzyme family.</text>
</comment>
<dbReference type="Gene3D" id="3.30.300.30">
    <property type="match status" value="1"/>
</dbReference>
<name>A0ABS3ATV3_9BACT</name>
<dbReference type="GO" id="GO:0003987">
    <property type="term" value="F:acetate-CoA ligase activity"/>
    <property type="evidence" value="ECO:0007669"/>
    <property type="project" value="UniProtKB-EC"/>
</dbReference>
<gene>
    <name evidence="11" type="primary">acs</name>
    <name evidence="6" type="synonym">acsA</name>
    <name evidence="11" type="ORF">JYU06_03275</name>
</gene>
<keyword evidence="4 6" id="KW-0067">ATP-binding</keyword>
<feature type="binding site" evidence="6">
    <location>
        <position position="554"/>
    </location>
    <ligand>
        <name>Mg(2+)</name>
        <dbReference type="ChEBI" id="CHEBI:18420"/>
    </ligand>
</feature>
<comment type="function">
    <text evidence="6">Catalyzes the conversion of acetate into acetyl-CoA (AcCoA), an essential intermediate at the junction of anabolic and catabolic pathways. AcsA undergoes a two-step reaction. In the first half reaction, AcsA combines acetate with ATP to form acetyl-adenylate (AcAMP) intermediate. In the second half reaction, it can then transfer the acetyl group from AcAMP to the sulfhydryl group of CoA, forming the product AcCoA.</text>
</comment>
<evidence type="ECO:0000256" key="3">
    <source>
        <dbReference type="ARBA" id="ARBA00022741"/>
    </source>
</evidence>
<sequence>MSSSDDKITSLLSEERVFEPPTEGRDAAAIGSLDAYHAEYKRSMEDPEGYWAERAEELVTWDKKWDTVLDADFDKPEFHWFKGGKLNVSYNCLDRHLENGRRNKAALIWQGEPEEDVKVYTYQMLHTEVCRFANVLKKKGVKKGDRVSIYLPMIPELSIALLACARLGAIHSVVFAGFSSVALQSRIQDCEAKVLVTADAVIRAGKTIPLKPNADEALSECDTIESCVVVKRAGNDVSMTDGRDSWWHDEVAESDIASTCDPESMDAEDILFILYTSGSTGKPKGVVHTTGGYLTYVMHTCQYVFDMKDDDVYWCTADVGWVTGHSYILYGPLGLGATSIMFEGVPTYPGPDRFWKIVEKFQVNTFYTAPTVIRALMRDGDGPTQRYDLSSLRILGSVGEPINPEAWMWYHVNIGKEKLPIVDTWWQTETGGLMISPLPYATPTKPGSASLPLPGIDAAIFNEEGEEAGPNEGGHLVIRKPWPGMLRGVFGDPERYKKAYFNRYKDTYDPEDGARKDDDGYFWIMGRLDDVVNVSGHRLGTAEIESALVSHPVIAEAAAVGIPHTIKGQAVYAFVTPNTGVEHTPELLAELRGHVRKEIGPIATPDAIQYAPGLPKTRSGKIMRRVLRKIAANDFENFGDTSTLADPSVVEDLIKGKKALDNK</sequence>
<dbReference type="PANTHER" id="PTHR24095:SF14">
    <property type="entry name" value="ACETYL-COENZYME A SYNTHETASE 1"/>
    <property type="match status" value="1"/>
</dbReference>
<comment type="caution">
    <text evidence="6">Lacks conserved residue(s) required for the propagation of feature annotation.</text>
</comment>
<dbReference type="PROSITE" id="PS00455">
    <property type="entry name" value="AMP_BINDING"/>
    <property type="match status" value="1"/>
</dbReference>
<dbReference type="InterPro" id="IPR045851">
    <property type="entry name" value="AMP-bd_C_sf"/>
</dbReference>
<evidence type="ECO:0000256" key="7">
    <source>
        <dbReference type="SAM" id="MobiDB-lite"/>
    </source>
</evidence>